<dbReference type="Pfam" id="PF01203">
    <property type="entry name" value="T2SSN"/>
    <property type="match status" value="1"/>
</dbReference>
<comment type="similarity">
    <text evidence="2">Belongs to the GSP N family.</text>
</comment>
<dbReference type="Proteomes" id="UP001234343">
    <property type="component" value="Unassembled WGS sequence"/>
</dbReference>
<evidence type="ECO:0000256" key="1">
    <source>
        <dbReference type="ARBA" id="ARBA00004533"/>
    </source>
</evidence>
<evidence type="ECO:0000313" key="11">
    <source>
        <dbReference type="EMBL" id="MDM7862072.1"/>
    </source>
</evidence>
<evidence type="ECO:0000256" key="10">
    <source>
        <dbReference type="ARBA" id="ARBA00030772"/>
    </source>
</evidence>
<evidence type="ECO:0000256" key="4">
    <source>
        <dbReference type="ARBA" id="ARBA00022448"/>
    </source>
</evidence>
<comment type="caution">
    <text evidence="11">The sequence shown here is derived from an EMBL/GenBank/DDBJ whole genome shotgun (WGS) entry which is preliminary data.</text>
</comment>
<accession>A0ABT7T0V8</accession>
<proteinExistence type="inferred from homology"/>
<keyword evidence="4" id="KW-0813">Transport</keyword>
<keyword evidence="8" id="KW-0653">Protein transport</keyword>
<dbReference type="EMBL" id="JAUCBP010000013">
    <property type="protein sequence ID" value="MDM7862072.1"/>
    <property type="molecule type" value="Genomic_DNA"/>
</dbReference>
<evidence type="ECO:0000256" key="8">
    <source>
        <dbReference type="ARBA" id="ARBA00022927"/>
    </source>
</evidence>
<evidence type="ECO:0000313" key="12">
    <source>
        <dbReference type="Proteomes" id="UP001234343"/>
    </source>
</evidence>
<dbReference type="InterPro" id="IPR022792">
    <property type="entry name" value="T2SS_protein-GspN"/>
</dbReference>
<reference evidence="11 12" key="1">
    <citation type="submission" date="2023-06" db="EMBL/GenBank/DDBJ databases">
        <title>Alteromonas sp. ASW11-36 isolated from intertidal sand.</title>
        <authorList>
            <person name="Li Y."/>
        </authorList>
    </citation>
    <scope>NUCLEOTIDE SEQUENCE [LARGE SCALE GENOMIC DNA]</scope>
    <source>
        <strain evidence="11 12">ASW11-36</strain>
    </source>
</reference>
<gene>
    <name evidence="11" type="ORF">QTP81_15820</name>
</gene>
<evidence type="ECO:0000256" key="5">
    <source>
        <dbReference type="ARBA" id="ARBA00022475"/>
    </source>
</evidence>
<keyword evidence="6" id="KW-0997">Cell inner membrane</keyword>
<comment type="subcellular location">
    <subcellularLocation>
        <location evidence="1">Cell inner membrane</location>
    </subcellularLocation>
</comment>
<evidence type="ECO:0000256" key="3">
    <source>
        <dbReference type="ARBA" id="ARBA00021563"/>
    </source>
</evidence>
<keyword evidence="9" id="KW-0472">Membrane</keyword>
<keyword evidence="12" id="KW-1185">Reference proteome</keyword>
<keyword evidence="5" id="KW-1003">Cell membrane</keyword>
<organism evidence="11 12">
    <name type="scientific">Alteromonas arenosi</name>
    <dbReference type="NCBI Taxonomy" id="3055817"/>
    <lineage>
        <taxon>Bacteria</taxon>
        <taxon>Pseudomonadati</taxon>
        <taxon>Pseudomonadota</taxon>
        <taxon>Gammaproteobacteria</taxon>
        <taxon>Alteromonadales</taxon>
        <taxon>Alteromonadaceae</taxon>
        <taxon>Alteromonas/Salinimonas group</taxon>
        <taxon>Alteromonas</taxon>
    </lineage>
</organism>
<evidence type="ECO:0000256" key="9">
    <source>
        <dbReference type="ARBA" id="ARBA00023136"/>
    </source>
</evidence>
<dbReference type="RefSeq" id="WP_289366823.1">
    <property type="nucleotide sequence ID" value="NZ_JAUCBP010000013.1"/>
</dbReference>
<sequence length="251" mass="26995">MKSKIGIGVLATVLFLVFLVAYVPANQVLSRVELPKNISVSGVSGTFWNGKARNVVVNGLPIKDVNWSLSALPLLWGSVALDLDAGNQRRADEISFAGELTTDFSGEPVLSSDNFILYLPTDQVLANVQLPIPVIAGGRFRVTINELDFDQQCAVLVGRGEWLNASVAGTTENIPMGVYNAELSCDNGVIVANVAEPNLLGLNLVARISSFRNIAVTGKFKPDPSLHEEVHQASALFFTDVDADGYRLINL</sequence>
<name>A0ABT7T0V8_9ALTE</name>
<evidence type="ECO:0000256" key="6">
    <source>
        <dbReference type="ARBA" id="ARBA00022519"/>
    </source>
</evidence>
<keyword evidence="7" id="KW-0812">Transmembrane</keyword>
<protein>
    <recommendedName>
        <fullName evidence="3">Type II secretion system protein N</fullName>
    </recommendedName>
    <alternativeName>
        <fullName evidence="10">General secretion pathway protein N</fullName>
    </alternativeName>
</protein>
<evidence type="ECO:0000256" key="7">
    <source>
        <dbReference type="ARBA" id="ARBA00022692"/>
    </source>
</evidence>
<evidence type="ECO:0000256" key="2">
    <source>
        <dbReference type="ARBA" id="ARBA00007208"/>
    </source>
</evidence>